<sequence>MTIKSPLSCAFCVVVVLAESMKPALASPAATAPQLPTMQQLQSALDEVKPGLARIREFFGCIPAFGRPMTIRLCALKAEGTDFVQTIPFRLADQRWQVVLDRTGRPPETDGACAPLDVVQAELRKLRGDGKLHVTGEVDDGAGTFTSERGLLRDHKGPYRLMCRYDVVTGLGKKALLIAYVWHDGAHYIVDRDIEAWPDD</sequence>
<evidence type="ECO:0000256" key="1">
    <source>
        <dbReference type="SAM" id="SignalP"/>
    </source>
</evidence>
<feature type="signal peptide" evidence="1">
    <location>
        <begin position="1"/>
        <end position="26"/>
    </location>
</feature>
<keyword evidence="1" id="KW-0732">Signal</keyword>
<proteinExistence type="predicted"/>
<dbReference type="EMBL" id="CP157961">
    <property type="protein sequence ID" value="XBT96257.1"/>
    <property type="molecule type" value="Genomic_DNA"/>
</dbReference>
<dbReference type="AlphaFoldDB" id="A0AAU7S1E4"/>
<dbReference type="RefSeq" id="WP_349960888.1">
    <property type="nucleotide sequence ID" value="NZ_CP157961.1"/>
</dbReference>
<protein>
    <recommendedName>
        <fullName evidence="3">DUF2147 domain-containing protein</fullName>
    </recommendedName>
</protein>
<name>A0AAU7S1E4_9HYPH</name>
<evidence type="ECO:0000313" key="2">
    <source>
        <dbReference type="EMBL" id="XBT96257.1"/>
    </source>
</evidence>
<feature type="chain" id="PRO_5043571525" description="DUF2147 domain-containing protein" evidence="1">
    <location>
        <begin position="27"/>
        <end position="200"/>
    </location>
</feature>
<evidence type="ECO:0008006" key="3">
    <source>
        <dbReference type="Google" id="ProtNLM"/>
    </source>
</evidence>
<gene>
    <name evidence="2" type="ORF">ABM479_22280</name>
</gene>
<keyword evidence="2" id="KW-0614">Plasmid</keyword>
<organism evidence="2">
    <name type="scientific">Rhizobium sp. ZPR3</name>
    <dbReference type="NCBI Taxonomy" id="3158967"/>
    <lineage>
        <taxon>Bacteria</taxon>
        <taxon>Pseudomonadati</taxon>
        <taxon>Pseudomonadota</taxon>
        <taxon>Alphaproteobacteria</taxon>
        <taxon>Hyphomicrobiales</taxon>
        <taxon>Rhizobiaceae</taxon>
        <taxon>Rhizobium/Agrobacterium group</taxon>
        <taxon>Rhizobium</taxon>
    </lineage>
</organism>
<reference evidence="2" key="1">
    <citation type="submission" date="2024-06" db="EMBL/GenBank/DDBJ databases">
        <authorList>
            <person name="Li T."/>
            <person name="Gao R."/>
        </authorList>
    </citation>
    <scope>NUCLEOTIDE SEQUENCE</scope>
    <source>
        <strain evidence="2">ZPR3</strain>
        <plasmid evidence="2">unnamed1</plasmid>
    </source>
</reference>
<accession>A0AAU7S1E4</accession>
<geneLocation type="plasmid" evidence="2">
    <name>unnamed1</name>
</geneLocation>